<dbReference type="HOGENOM" id="CLU_039610_0_0_10"/>
<keyword evidence="2" id="KW-0812">Transmembrane</keyword>
<keyword evidence="2" id="KW-1133">Transmembrane helix</keyword>
<dbReference type="STRING" id="742766.HMPREF9455_00385"/>
<evidence type="ECO:0000313" key="4">
    <source>
        <dbReference type="EMBL" id="EGJ99352.1"/>
    </source>
</evidence>
<feature type="transmembrane region" description="Helical" evidence="2">
    <location>
        <begin position="143"/>
        <end position="160"/>
    </location>
</feature>
<evidence type="ECO:0000256" key="2">
    <source>
        <dbReference type="SAM" id="Phobius"/>
    </source>
</evidence>
<feature type="region of interest" description="Disordered" evidence="1">
    <location>
        <begin position="175"/>
        <end position="202"/>
    </location>
</feature>
<feature type="transmembrane region" description="Helical" evidence="2">
    <location>
        <begin position="256"/>
        <end position="276"/>
    </location>
</feature>
<dbReference type="AlphaFoldDB" id="F5ITG8"/>
<dbReference type="EMBL" id="ADLV01000006">
    <property type="protein sequence ID" value="EGJ99352.1"/>
    <property type="molecule type" value="Genomic_DNA"/>
</dbReference>
<feature type="domain" description="DUF418" evidence="3">
    <location>
        <begin position="240"/>
        <end position="410"/>
    </location>
</feature>
<feature type="transmembrane region" description="Helical" evidence="2">
    <location>
        <begin position="106"/>
        <end position="137"/>
    </location>
</feature>
<dbReference type="Proteomes" id="UP000004913">
    <property type="component" value="Unassembled WGS sequence"/>
</dbReference>
<dbReference type="InterPro" id="IPR007349">
    <property type="entry name" value="DUF418"/>
</dbReference>
<comment type="caution">
    <text evidence="4">The sequence shown here is derived from an EMBL/GenBank/DDBJ whole genome shotgun (WGS) entry which is preliminary data.</text>
</comment>
<dbReference type="eggNOG" id="COG2311">
    <property type="taxonomic scope" value="Bacteria"/>
</dbReference>
<protein>
    <recommendedName>
        <fullName evidence="3">DUF418 domain-containing protein</fullName>
    </recommendedName>
</protein>
<dbReference type="RefSeq" id="WP_006797890.1">
    <property type="nucleotide sequence ID" value="NZ_GL891979.1"/>
</dbReference>
<evidence type="ECO:0000313" key="5">
    <source>
        <dbReference type="Proteomes" id="UP000004913"/>
    </source>
</evidence>
<feature type="transmembrane region" description="Helical" evidence="2">
    <location>
        <begin position="373"/>
        <end position="391"/>
    </location>
</feature>
<organism evidence="4 5">
    <name type="scientific">Dysgonomonas gadei ATCC BAA-286</name>
    <dbReference type="NCBI Taxonomy" id="742766"/>
    <lineage>
        <taxon>Bacteria</taxon>
        <taxon>Pseudomonadati</taxon>
        <taxon>Bacteroidota</taxon>
        <taxon>Bacteroidia</taxon>
        <taxon>Bacteroidales</taxon>
        <taxon>Dysgonomonadaceae</taxon>
        <taxon>Dysgonomonas</taxon>
    </lineage>
</organism>
<feature type="transmembrane region" description="Helical" evidence="2">
    <location>
        <begin position="348"/>
        <end position="367"/>
    </location>
</feature>
<accession>F5ITG8</accession>
<dbReference type="Pfam" id="PF04235">
    <property type="entry name" value="DUF418"/>
    <property type="match status" value="1"/>
</dbReference>
<evidence type="ECO:0000256" key="1">
    <source>
        <dbReference type="SAM" id="MobiDB-lite"/>
    </source>
</evidence>
<reference evidence="4 5" key="1">
    <citation type="submission" date="2011-04" db="EMBL/GenBank/DDBJ databases">
        <title>The Genome Sequence of Dysgonomonas gadei ATCC BAA-286.</title>
        <authorList>
            <consortium name="The Broad Institute Genome Sequencing Platform"/>
            <person name="Earl A."/>
            <person name="Ward D."/>
            <person name="Feldgarden M."/>
            <person name="Gevers D."/>
            <person name="Pudlo N."/>
            <person name="Martens E."/>
            <person name="Allen-Vercoe E."/>
            <person name="Young S.K."/>
            <person name="Zeng Q."/>
            <person name="Gargeya S."/>
            <person name="Fitzgerald M."/>
            <person name="Haas B."/>
            <person name="Abouelleil A."/>
            <person name="Alvarado L."/>
            <person name="Arachchi H.M."/>
            <person name="Berlin A."/>
            <person name="Brown A."/>
            <person name="Chapman S.B."/>
            <person name="Chen Z."/>
            <person name="Dunbar C."/>
            <person name="Freedman E."/>
            <person name="Gearin G."/>
            <person name="Gellesch M."/>
            <person name="Goldberg J."/>
            <person name="Griggs A."/>
            <person name="Gujja S."/>
            <person name="Heiman D."/>
            <person name="Howarth C."/>
            <person name="Larson L."/>
            <person name="Lui A."/>
            <person name="MacDonald P.J.P."/>
            <person name="Mehta T."/>
            <person name="Montmayeur A."/>
            <person name="Murphy C."/>
            <person name="Neiman D."/>
            <person name="Pearson M."/>
            <person name="Priest M."/>
            <person name="Roberts A."/>
            <person name="Saif S."/>
            <person name="Shea T."/>
            <person name="Shenoy N."/>
            <person name="Sisk P."/>
            <person name="Stolte C."/>
            <person name="Sykes S."/>
            <person name="Yandava C."/>
            <person name="Wortman J."/>
            <person name="Nusbaum C."/>
            <person name="Birren B."/>
        </authorList>
    </citation>
    <scope>NUCLEOTIDE SEQUENCE [LARGE SCALE GENOMIC DNA]</scope>
    <source>
        <strain evidence="4 5">ATCC BAA-286</strain>
    </source>
</reference>
<sequence>MEQNKSFSTSLQRITVIDALRGFALLGVILTHMWQHYGIFSFSGMDLGEPLFPKLDESLRWLLQNAIMGRFINIFAFLFGLSFFIQMDRASKKGIDFRKRFLWRMVILFIIGIIGNCFYTGDILSIYAVFGVLMVFLYKCKNWVLIAIITLLLIGLPRILTTSYNQMVKVEQTTNSGSAQTSENRPAVRPQASNTEKPSFLNSAKNNLTRGLEGKLNYQFGLFGRGYITLALFILGLIIGRMRFFEQVEIQKKRNFILFAGFVLAVIVVNWIVGLFPPQDIRMLMRSGADISPALLAVMALENISTVLFSGALVMGFIILYQIKGIGKCLSVMTPYGRMGLTNYEMQSVIGCLIFSMWALGSIFGSWGITELFALGLAIYAMQVIFSKYWLKHFLYGPLEWLWRSATYLKLQPFRRK</sequence>
<name>F5ITG8_9BACT</name>
<feature type="transmembrane region" description="Helical" evidence="2">
    <location>
        <begin position="307"/>
        <end position="327"/>
    </location>
</feature>
<feature type="transmembrane region" description="Helical" evidence="2">
    <location>
        <begin position="20"/>
        <end position="42"/>
    </location>
</feature>
<gene>
    <name evidence="4" type="ORF">HMPREF9455_00385</name>
</gene>
<keyword evidence="2" id="KW-0472">Membrane</keyword>
<feature type="transmembrane region" description="Helical" evidence="2">
    <location>
        <begin position="222"/>
        <end position="244"/>
    </location>
</feature>
<feature type="compositionally biased region" description="Polar residues" evidence="1">
    <location>
        <begin position="191"/>
        <end position="202"/>
    </location>
</feature>
<dbReference type="OrthoDB" id="9807744at2"/>
<dbReference type="InterPro" id="IPR052529">
    <property type="entry name" value="Bact_Transport_Assoc"/>
</dbReference>
<proteinExistence type="predicted"/>
<feature type="transmembrane region" description="Helical" evidence="2">
    <location>
        <begin position="62"/>
        <end position="85"/>
    </location>
</feature>
<dbReference type="PANTHER" id="PTHR30590:SF2">
    <property type="entry name" value="INNER MEMBRANE PROTEIN"/>
    <property type="match status" value="1"/>
</dbReference>
<feature type="compositionally biased region" description="Polar residues" evidence="1">
    <location>
        <begin position="175"/>
        <end position="184"/>
    </location>
</feature>
<evidence type="ECO:0000259" key="3">
    <source>
        <dbReference type="Pfam" id="PF04235"/>
    </source>
</evidence>
<dbReference type="PANTHER" id="PTHR30590">
    <property type="entry name" value="INNER MEMBRANE PROTEIN"/>
    <property type="match status" value="1"/>
</dbReference>
<keyword evidence="5" id="KW-1185">Reference proteome</keyword>